<comment type="caution">
    <text evidence="2">The sequence shown here is derived from an EMBL/GenBank/DDBJ whole genome shotgun (WGS) entry which is preliminary data.</text>
</comment>
<feature type="region of interest" description="Disordered" evidence="1">
    <location>
        <begin position="21"/>
        <end position="107"/>
    </location>
</feature>
<evidence type="ECO:0000256" key="1">
    <source>
        <dbReference type="SAM" id="MobiDB-lite"/>
    </source>
</evidence>
<organism evidence="2 3">
    <name type="scientific">Nepenthes gracilis</name>
    <name type="common">Slender pitcher plant</name>
    <dbReference type="NCBI Taxonomy" id="150966"/>
    <lineage>
        <taxon>Eukaryota</taxon>
        <taxon>Viridiplantae</taxon>
        <taxon>Streptophyta</taxon>
        <taxon>Embryophyta</taxon>
        <taxon>Tracheophyta</taxon>
        <taxon>Spermatophyta</taxon>
        <taxon>Magnoliopsida</taxon>
        <taxon>eudicotyledons</taxon>
        <taxon>Gunneridae</taxon>
        <taxon>Pentapetalae</taxon>
        <taxon>Caryophyllales</taxon>
        <taxon>Nepenthaceae</taxon>
        <taxon>Nepenthes</taxon>
    </lineage>
</organism>
<name>A0AAD3P486_NEPGR</name>
<dbReference type="Proteomes" id="UP001279734">
    <property type="component" value="Unassembled WGS sequence"/>
</dbReference>
<gene>
    <name evidence="2" type="ORF">Nepgr_001060</name>
</gene>
<proteinExistence type="predicted"/>
<protein>
    <submittedName>
        <fullName evidence="2">Uncharacterized protein</fullName>
    </submittedName>
</protein>
<keyword evidence="3" id="KW-1185">Reference proteome</keyword>
<feature type="compositionally biased region" description="Polar residues" evidence="1">
    <location>
        <begin position="32"/>
        <end position="57"/>
    </location>
</feature>
<reference evidence="2" key="1">
    <citation type="submission" date="2023-05" db="EMBL/GenBank/DDBJ databases">
        <title>Nepenthes gracilis genome sequencing.</title>
        <authorList>
            <person name="Fukushima K."/>
        </authorList>
    </citation>
    <scope>NUCLEOTIDE SEQUENCE</scope>
    <source>
        <strain evidence="2">SING2019-196</strain>
    </source>
</reference>
<accession>A0AAD3P486</accession>
<dbReference type="EMBL" id="BSYO01000001">
    <property type="protein sequence ID" value="GMG99220.1"/>
    <property type="molecule type" value="Genomic_DNA"/>
</dbReference>
<dbReference type="AlphaFoldDB" id="A0AAD3P486"/>
<feature type="compositionally biased region" description="Polar residues" evidence="1">
    <location>
        <begin position="65"/>
        <end position="80"/>
    </location>
</feature>
<evidence type="ECO:0000313" key="2">
    <source>
        <dbReference type="EMBL" id="GMG99220.1"/>
    </source>
</evidence>
<evidence type="ECO:0000313" key="3">
    <source>
        <dbReference type="Proteomes" id="UP001279734"/>
    </source>
</evidence>
<sequence>MASSGRETSNSLMPITLIEWQKPAEAAPQDRVISSLQEPQSSPFTSPETPQQTNAQPNREDSSNRETTVQTRTSNQTPPSEASRIFTHHIMNKEHSSTPCPATTGEH</sequence>